<evidence type="ECO:0000256" key="5">
    <source>
        <dbReference type="ARBA" id="ARBA00022840"/>
    </source>
</evidence>
<keyword evidence="4 7" id="KW-0418">Kinase</keyword>
<evidence type="ECO:0000256" key="3">
    <source>
        <dbReference type="ARBA" id="ARBA00022741"/>
    </source>
</evidence>
<evidence type="ECO:0000256" key="2">
    <source>
        <dbReference type="ARBA" id="ARBA00022679"/>
    </source>
</evidence>
<feature type="domain" description="Protein kinase" evidence="6">
    <location>
        <begin position="1"/>
        <end position="125"/>
    </location>
</feature>
<dbReference type="PROSITE" id="PS50011">
    <property type="entry name" value="PROTEIN_KINASE_DOM"/>
    <property type="match status" value="1"/>
</dbReference>
<name>A0A0A9VTM8_LYGHE</name>
<dbReference type="AlphaFoldDB" id="A0A0A9VTM8"/>
<reference evidence="7" key="1">
    <citation type="journal article" date="2014" name="PLoS ONE">
        <title>Transcriptome-Based Identification of ABC Transporters in the Western Tarnished Plant Bug Lygus hesperus.</title>
        <authorList>
            <person name="Hull J.J."/>
            <person name="Chaney K."/>
            <person name="Geib S.M."/>
            <person name="Fabrick J.A."/>
            <person name="Brent C.S."/>
            <person name="Walsh D."/>
            <person name="Lavine L.C."/>
        </authorList>
    </citation>
    <scope>NUCLEOTIDE SEQUENCE</scope>
</reference>
<dbReference type="PANTHER" id="PTHR11584">
    <property type="entry name" value="SERINE/THREONINE PROTEIN KINASE"/>
    <property type="match status" value="1"/>
</dbReference>
<dbReference type="EMBL" id="GBHO01044525">
    <property type="protein sequence ID" value="JAF99078.1"/>
    <property type="molecule type" value="Transcribed_RNA"/>
</dbReference>
<dbReference type="InterPro" id="IPR000719">
    <property type="entry name" value="Prot_kinase_dom"/>
</dbReference>
<gene>
    <name evidence="7" type="primary">mkkA_0</name>
    <name evidence="7" type="ORF">CM83_6077</name>
</gene>
<proteinExistence type="predicted"/>
<dbReference type="SUPFAM" id="SSF56112">
    <property type="entry name" value="Protein kinase-like (PK-like)"/>
    <property type="match status" value="1"/>
</dbReference>
<keyword evidence="1" id="KW-0723">Serine/threonine-protein kinase</keyword>
<dbReference type="PROSITE" id="PS00108">
    <property type="entry name" value="PROTEIN_KINASE_ST"/>
    <property type="match status" value="1"/>
</dbReference>
<dbReference type="GO" id="GO:0004674">
    <property type="term" value="F:protein serine/threonine kinase activity"/>
    <property type="evidence" value="ECO:0007669"/>
    <property type="project" value="UniProtKB-KW"/>
</dbReference>
<organism evidence="7">
    <name type="scientific">Lygus hesperus</name>
    <name type="common">Western plant bug</name>
    <dbReference type="NCBI Taxonomy" id="30085"/>
    <lineage>
        <taxon>Eukaryota</taxon>
        <taxon>Metazoa</taxon>
        <taxon>Ecdysozoa</taxon>
        <taxon>Arthropoda</taxon>
        <taxon>Hexapoda</taxon>
        <taxon>Insecta</taxon>
        <taxon>Pterygota</taxon>
        <taxon>Neoptera</taxon>
        <taxon>Paraneoptera</taxon>
        <taxon>Hemiptera</taxon>
        <taxon>Heteroptera</taxon>
        <taxon>Panheteroptera</taxon>
        <taxon>Cimicomorpha</taxon>
        <taxon>Miridae</taxon>
        <taxon>Mirini</taxon>
        <taxon>Lygus</taxon>
    </lineage>
</organism>
<sequence length="125" mass="13576">MEFIPGGSLDTLITSFGALSLSAVRRYLRDILSGLNYLHVMKIVHCDVKPHNVLLAMDGLCKLSDFGCALPVVRNKVIYIEDIGELRGTPSYLSPEVARGEVPSTKSDIFSLGVAVLEMITGKLP</sequence>
<dbReference type="Gene3D" id="1.10.510.10">
    <property type="entry name" value="Transferase(Phosphotransferase) domain 1"/>
    <property type="match status" value="1"/>
</dbReference>
<evidence type="ECO:0000256" key="1">
    <source>
        <dbReference type="ARBA" id="ARBA00022527"/>
    </source>
</evidence>
<dbReference type="Pfam" id="PF00069">
    <property type="entry name" value="Pkinase"/>
    <property type="match status" value="1"/>
</dbReference>
<dbReference type="SMART" id="SM00220">
    <property type="entry name" value="S_TKc"/>
    <property type="match status" value="1"/>
</dbReference>
<keyword evidence="5" id="KW-0067">ATP-binding</keyword>
<accession>A0A0A9VTM8</accession>
<evidence type="ECO:0000313" key="7">
    <source>
        <dbReference type="EMBL" id="JAF99078.1"/>
    </source>
</evidence>
<evidence type="ECO:0000259" key="6">
    <source>
        <dbReference type="PROSITE" id="PS50011"/>
    </source>
</evidence>
<reference evidence="7" key="2">
    <citation type="submission" date="2014-07" db="EMBL/GenBank/DDBJ databases">
        <authorList>
            <person name="Hull J."/>
        </authorList>
    </citation>
    <scope>NUCLEOTIDE SEQUENCE</scope>
</reference>
<evidence type="ECO:0000256" key="4">
    <source>
        <dbReference type="ARBA" id="ARBA00022777"/>
    </source>
</evidence>
<protein>
    <submittedName>
        <fullName evidence="7">Mitogen-activated protein kinase kinase kinase A</fullName>
    </submittedName>
</protein>
<dbReference type="PANTHER" id="PTHR11584:SF369">
    <property type="entry name" value="MITOGEN-ACTIVATED PROTEIN KINASE KINASE KINASE 19-RELATED"/>
    <property type="match status" value="1"/>
</dbReference>
<keyword evidence="3" id="KW-0547">Nucleotide-binding</keyword>
<dbReference type="InterPro" id="IPR011009">
    <property type="entry name" value="Kinase-like_dom_sf"/>
</dbReference>
<dbReference type="GO" id="GO:0005524">
    <property type="term" value="F:ATP binding"/>
    <property type="evidence" value="ECO:0007669"/>
    <property type="project" value="UniProtKB-KW"/>
</dbReference>
<keyword evidence="2" id="KW-0808">Transferase</keyword>
<dbReference type="InterPro" id="IPR008271">
    <property type="entry name" value="Ser/Thr_kinase_AS"/>
</dbReference>